<dbReference type="PANTHER" id="PTHR33559:SF1">
    <property type="entry name" value="PROTEASOME ASSEMBLY CHAPERONE 4"/>
    <property type="match status" value="1"/>
</dbReference>
<proteinExistence type="predicted"/>
<dbReference type="Proteomes" id="UP000235220">
    <property type="component" value="Chromosome 7"/>
</dbReference>
<gene>
    <name evidence="2" type="primary">LOC109010472</name>
</gene>
<reference evidence="2" key="1">
    <citation type="submission" date="2025-08" db="UniProtKB">
        <authorList>
            <consortium name="RefSeq"/>
        </authorList>
    </citation>
    <scope>IDENTIFICATION</scope>
    <source>
        <tissue evidence="2">Leaves</tissue>
    </source>
</reference>
<evidence type="ECO:0000313" key="2">
    <source>
        <dbReference type="RefSeq" id="XP_018846867.1"/>
    </source>
</evidence>
<dbReference type="STRING" id="51240.A0A2I4GSK1"/>
<dbReference type="FunCoup" id="A0A2I4GSK1">
    <property type="interactions" value="970"/>
</dbReference>
<dbReference type="GO" id="GO:0043248">
    <property type="term" value="P:proteasome assembly"/>
    <property type="evidence" value="ECO:0007669"/>
    <property type="project" value="InterPro"/>
</dbReference>
<dbReference type="Pfam" id="PF16093">
    <property type="entry name" value="PAC4"/>
    <property type="match status" value="1"/>
</dbReference>
<evidence type="ECO:0000313" key="1">
    <source>
        <dbReference type="Proteomes" id="UP000235220"/>
    </source>
</evidence>
<dbReference type="InterPro" id="IPR032157">
    <property type="entry name" value="PAC4"/>
</dbReference>
<keyword evidence="1" id="KW-1185">Reference proteome</keyword>
<protein>
    <submittedName>
        <fullName evidence="2">Uncharacterized protein LOC109010472 isoform X1</fullName>
    </submittedName>
</protein>
<organism evidence="1 2">
    <name type="scientific">Juglans regia</name>
    <name type="common">English walnut</name>
    <dbReference type="NCBI Taxonomy" id="51240"/>
    <lineage>
        <taxon>Eukaryota</taxon>
        <taxon>Viridiplantae</taxon>
        <taxon>Streptophyta</taxon>
        <taxon>Embryophyta</taxon>
        <taxon>Tracheophyta</taxon>
        <taxon>Spermatophyta</taxon>
        <taxon>Magnoliopsida</taxon>
        <taxon>eudicotyledons</taxon>
        <taxon>Gunneridae</taxon>
        <taxon>Pentapetalae</taxon>
        <taxon>rosids</taxon>
        <taxon>fabids</taxon>
        <taxon>Fagales</taxon>
        <taxon>Juglandaceae</taxon>
        <taxon>Juglans</taxon>
    </lineage>
</organism>
<dbReference type="Gramene" id="Jr07_20380_p1">
    <property type="protein sequence ID" value="cds.Jr07_20380_p1"/>
    <property type="gene ID" value="Jr07_20380"/>
</dbReference>
<dbReference type="OrthoDB" id="368507at2759"/>
<name>A0A2I4GSK1_JUGRE</name>
<dbReference type="KEGG" id="jre:109010472"/>
<accession>A0A2I4GSK1</accession>
<dbReference type="GeneID" id="109010472"/>
<dbReference type="PANTHER" id="PTHR33559">
    <property type="entry name" value="PROTEASOME ASSEMBLY CHAPERONE 4"/>
    <property type="match status" value="1"/>
</dbReference>
<dbReference type="RefSeq" id="XP_018846867.1">
    <property type="nucleotide sequence ID" value="XM_018991322.2"/>
</dbReference>
<dbReference type="AlphaFoldDB" id="A0A2I4GSK1"/>
<sequence>MASGGSDVDALNQALNSAQIFEGKQQQLLQQPDLNHKGVDAEEENGAGLEITCFSDVFNDVPLHFQILRLPKQIYVWIGCSSAKLGNLYAAAPTRPLPTDDHIEHDVHFMLINYNHRNLTLCFAIWRLKQKDMASVTSILGGTSDNTGTGIARRLVLKTGLNVILASNIPKNSPMLEAEAEKLLVQKLIHLGYTRQKAEQSSSIARGRKPA</sequence>